<dbReference type="InterPro" id="IPR009056">
    <property type="entry name" value="Cyt_c-like_dom"/>
</dbReference>
<keyword evidence="5" id="KW-0732">Signal</keyword>
<accession>A0A7T0BYQ4</accession>
<gene>
    <name evidence="7" type="ORF">G3M70_16325</name>
</gene>
<keyword evidence="3 4" id="KW-0408">Iron</keyword>
<evidence type="ECO:0000313" key="7">
    <source>
        <dbReference type="EMBL" id="QPJ63358.1"/>
    </source>
</evidence>
<evidence type="ECO:0000256" key="3">
    <source>
        <dbReference type="ARBA" id="ARBA00023004"/>
    </source>
</evidence>
<keyword evidence="2 4" id="KW-0479">Metal-binding</keyword>
<proteinExistence type="predicted"/>
<evidence type="ECO:0000259" key="6">
    <source>
        <dbReference type="PROSITE" id="PS51007"/>
    </source>
</evidence>
<dbReference type="KEGG" id="nli:G3M70_16325"/>
<feature type="chain" id="PRO_5032618599" evidence="5">
    <location>
        <begin position="25"/>
        <end position="346"/>
    </location>
</feature>
<keyword evidence="1 4" id="KW-0349">Heme</keyword>
<dbReference type="Gene3D" id="1.10.760.10">
    <property type="entry name" value="Cytochrome c-like domain"/>
    <property type="match status" value="1"/>
</dbReference>
<reference evidence="7 8" key="1">
    <citation type="submission" date="2020-02" db="EMBL/GenBank/DDBJ databases">
        <title>Genomic and physiological characterization of two novel Nitrospinaceae genera.</title>
        <authorList>
            <person name="Mueller A.J."/>
            <person name="Jung M.-Y."/>
            <person name="Strachan C.R."/>
            <person name="Herbold C.W."/>
            <person name="Kirkegaard R.H."/>
            <person name="Daims H."/>
        </authorList>
    </citation>
    <scope>NUCLEOTIDE SEQUENCE [LARGE SCALE GENOMIC DNA]</scope>
    <source>
        <strain evidence="7">EB</strain>
    </source>
</reference>
<feature type="signal peptide" evidence="5">
    <location>
        <begin position="1"/>
        <end position="24"/>
    </location>
</feature>
<evidence type="ECO:0000256" key="1">
    <source>
        <dbReference type="ARBA" id="ARBA00022617"/>
    </source>
</evidence>
<dbReference type="SUPFAM" id="SSF46626">
    <property type="entry name" value="Cytochrome c"/>
    <property type="match status" value="1"/>
</dbReference>
<dbReference type="EMBL" id="CP048685">
    <property type="protein sequence ID" value="QPJ63358.1"/>
    <property type="molecule type" value="Genomic_DNA"/>
</dbReference>
<dbReference type="AlphaFoldDB" id="A0A7T0BYQ4"/>
<dbReference type="Pfam" id="PF00034">
    <property type="entry name" value="Cytochrom_C"/>
    <property type="match status" value="1"/>
</dbReference>
<dbReference type="PROSITE" id="PS51007">
    <property type="entry name" value="CYTC"/>
    <property type="match status" value="1"/>
</dbReference>
<protein>
    <submittedName>
        <fullName evidence="7">Cytochrome c</fullName>
    </submittedName>
</protein>
<evidence type="ECO:0000256" key="5">
    <source>
        <dbReference type="SAM" id="SignalP"/>
    </source>
</evidence>
<dbReference type="GO" id="GO:0020037">
    <property type="term" value="F:heme binding"/>
    <property type="evidence" value="ECO:0007669"/>
    <property type="project" value="InterPro"/>
</dbReference>
<name>A0A7T0BYQ4_9BACT</name>
<evidence type="ECO:0000256" key="2">
    <source>
        <dbReference type="ARBA" id="ARBA00022723"/>
    </source>
</evidence>
<sequence>MKFPFFVRSLPLLLVLFLPNTAFASDIKEQAEKIVMMLNIVNKEYHEGVKDGKIINADEYGESQVFLAQSEERYQGISEKGQDIKSASKLAAKFKSLSKIIASKKDPAQISKAVQNLNAGLVKQFGLTIFKSPRKPVSLAKGKTIYQKNCVVCHGPTGQGDGPKAKGLEPAPARLADPQLTGDGITDPYDNFQIISVGIANTAMQGWADTLSEEERWDVTFFVRTFSNKLVKLPAIQKAAATENSGATGENPEKVLEEIKNLLEKSRSAYEKEKVRPARLAVIDAYLVFEPVEQVLLEKNRKVGKGIERTFGELQTQMKKKAPYQDIETTINKINLDLKSALPLLQ</sequence>
<organism evidence="7 8">
    <name type="scientific">Candidatus Nitronauta litoralis</name>
    <dbReference type="NCBI Taxonomy" id="2705533"/>
    <lineage>
        <taxon>Bacteria</taxon>
        <taxon>Pseudomonadati</taxon>
        <taxon>Nitrospinota/Tectimicrobiota group</taxon>
        <taxon>Nitrospinota</taxon>
        <taxon>Nitrospinia</taxon>
        <taxon>Nitrospinales</taxon>
        <taxon>Nitrospinaceae</taxon>
        <taxon>Candidatus Nitronauta</taxon>
    </lineage>
</organism>
<dbReference type="Proteomes" id="UP000594688">
    <property type="component" value="Chromosome"/>
</dbReference>
<dbReference type="GO" id="GO:0009055">
    <property type="term" value="F:electron transfer activity"/>
    <property type="evidence" value="ECO:0007669"/>
    <property type="project" value="InterPro"/>
</dbReference>
<feature type="domain" description="Cytochrome c" evidence="6">
    <location>
        <begin position="137"/>
        <end position="227"/>
    </location>
</feature>
<evidence type="ECO:0000313" key="8">
    <source>
        <dbReference type="Proteomes" id="UP000594688"/>
    </source>
</evidence>
<dbReference type="GO" id="GO:0046872">
    <property type="term" value="F:metal ion binding"/>
    <property type="evidence" value="ECO:0007669"/>
    <property type="project" value="UniProtKB-KW"/>
</dbReference>
<evidence type="ECO:0000256" key="4">
    <source>
        <dbReference type="PROSITE-ProRule" id="PRU00433"/>
    </source>
</evidence>
<dbReference type="InterPro" id="IPR036909">
    <property type="entry name" value="Cyt_c-like_dom_sf"/>
</dbReference>